<evidence type="ECO:0000256" key="18">
    <source>
        <dbReference type="ARBA" id="ARBA00093193"/>
    </source>
</evidence>
<comment type="catalytic activity">
    <reaction evidence="10">
        <text>L-lysine(out) + L-arginine(in) = L-lysine(in) + L-arginine(out)</text>
        <dbReference type="Rhea" id="RHEA:70827"/>
        <dbReference type="ChEBI" id="CHEBI:32551"/>
        <dbReference type="ChEBI" id="CHEBI:32682"/>
    </reaction>
    <physiologicalReaction direction="left-to-right" evidence="10">
        <dbReference type="Rhea" id="RHEA:70828"/>
    </physiologicalReaction>
</comment>
<keyword evidence="7 20" id="KW-1133">Transmembrane helix</keyword>
<evidence type="ECO:0000313" key="21">
    <source>
        <dbReference type="EMBL" id="CAG6691486.1"/>
    </source>
</evidence>
<comment type="catalytic activity">
    <reaction evidence="14">
        <text>L-leucine(out) + L-arginine(in) = L-leucine(in) + L-arginine(out)</text>
        <dbReference type="Rhea" id="RHEA:71059"/>
        <dbReference type="ChEBI" id="CHEBI:32682"/>
        <dbReference type="ChEBI" id="CHEBI:57427"/>
    </reaction>
    <physiologicalReaction direction="left-to-right" evidence="14">
        <dbReference type="Rhea" id="RHEA:71060"/>
    </physiologicalReaction>
</comment>
<feature type="transmembrane region" description="Helical" evidence="20">
    <location>
        <begin position="353"/>
        <end position="375"/>
    </location>
</feature>
<organism evidence="21">
    <name type="scientific">Cacopsylla melanoneura</name>
    <dbReference type="NCBI Taxonomy" id="428564"/>
    <lineage>
        <taxon>Eukaryota</taxon>
        <taxon>Metazoa</taxon>
        <taxon>Ecdysozoa</taxon>
        <taxon>Arthropoda</taxon>
        <taxon>Hexapoda</taxon>
        <taxon>Insecta</taxon>
        <taxon>Pterygota</taxon>
        <taxon>Neoptera</taxon>
        <taxon>Paraneoptera</taxon>
        <taxon>Hemiptera</taxon>
        <taxon>Sternorrhyncha</taxon>
        <taxon>Psylloidea</taxon>
        <taxon>Psyllidae</taxon>
        <taxon>Psyllinae</taxon>
        <taxon>Cacopsylla</taxon>
    </lineage>
</organism>
<dbReference type="PANTHER" id="PTHR11785">
    <property type="entry name" value="AMINO ACID TRANSPORTER"/>
    <property type="match status" value="1"/>
</dbReference>
<evidence type="ECO:0000256" key="12">
    <source>
        <dbReference type="ARBA" id="ARBA00051835"/>
    </source>
</evidence>
<feature type="transmembrane region" description="Helical" evidence="20">
    <location>
        <begin position="121"/>
        <end position="141"/>
    </location>
</feature>
<evidence type="ECO:0000256" key="5">
    <source>
        <dbReference type="ARBA" id="ARBA00022553"/>
    </source>
</evidence>
<comment type="similarity">
    <text evidence="2">Belongs to the amino acid-polyamine-organocation (APC) superfamily.</text>
</comment>
<feature type="transmembrane region" description="Helical" evidence="20">
    <location>
        <begin position="258"/>
        <end position="278"/>
    </location>
</feature>
<feature type="transmembrane region" description="Helical" evidence="20">
    <location>
        <begin position="441"/>
        <end position="461"/>
    </location>
</feature>
<evidence type="ECO:0000256" key="9">
    <source>
        <dbReference type="ARBA" id="ARBA00023157"/>
    </source>
</evidence>
<feature type="transmembrane region" description="Helical" evidence="20">
    <location>
        <begin position="97"/>
        <end position="114"/>
    </location>
</feature>
<evidence type="ECO:0000256" key="6">
    <source>
        <dbReference type="ARBA" id="ARBA00022692"/>
    </source>
</evidence>
<evidence type="ECO:0000256" key="8">
    <source>
        <dbReference type="ARBA" id="ARBA00023136"/>
    </source>
</evidence>
<feature type="transmembrane region" description="Helical" evidence="20">
    <location>
        <begin position="17"/>
        <end position="37"/>
    </location>
</feature>
<feature type="transmembrane region" description="Helical" evidence="20">
    <location>
        <begin position="415"/>
        <end position="435"/>
    </location>
</feature>
<comment type="catalytic activity">
    <reaction evidence="11">
        <text>L-cystine(out) + L-arginine(in) = L-cystine(in) + L-arginine(out)</text>
        <dbReference type="Rhea" id="RHEA:71075"/>
        <dbReference type="ChEBI" id="CHEBI:32682"/>
        <dbReference type="ChEBI" id="CHEBI:35491"/>
    </reaction>
    <physiologicalReaction direction="left-to-right" evidence="11">
        <dbReference type="Rhea" id="RHEA:71076"/>
    </physiologicalReaction>
</comment>
<dbReference type="Gene3D" id="1.20.1740.10">
    <property type="entry name" value="Amino acid/polyamine transporter I"/>
    <property type="match status" value="1"/>
</dbReference>
<comment type="catalytic activity">
    <reaction evidence="12">
        <text>L-histidine(out) + L-arginine(in) = L-histidine(in) + L-arginine(out)</text>
        <dbReference type="Rhea" id="RHEA:71063"/>
        <dbReference type="ChEBI" id="CHEBI:32682"/>
        <dbReference type="ChEBI" id="CHEBI:57595"/>
    </reaction>
    <physiologicalReaction direction="left-to-right" evidence="12">
        <dbReference type="Rhea" id="RHEA:71064"/>
    </physiologicalReaction>
</comment>
<evidence type="ECO:0000256" key="17">
    <source>
        <dbReference type="ARBA" id="ARBA00083296"/>
    </source>
</evidence>
<feature type="transmembrane region" description="Helical" evidence="20">
    <location>
        <begin position="307"/>
        <end position="333"/>
    </location>
</feature>
<feature type="compositionally biased region" description="Polar residues" evidence="19">
    <location>
        <begin position="494"/>
        <end position="515"/>
    </location>
</feature>
<keyword evidence="3" id="KW-0813">Transport</keyword>
<feature type="transmembrane region" description="Helical" evidence="20">
    <location>
        <begin position="224"/>
        <end position="246"/>
    </location>
</feature>
<dbReference type="AlphaFoldDB" id="A0A8D8TQX4"/>
<dbReference type="InterPro" id="IPR050598">
    <property type="entry name" value="AminoAcid_Transporter"/>
</dbReference>
<evidence type="ECO:0000256" key="14">
    <source>
        <dbReference type="ARBA" id="ARBA00052732"/>
    </source>
</evidence>
<evidence type="ECO:0000256" key="4">
    <source>
        <dbReference type="ARBA" id="ARBA00022475"/>
    </source>
</evidence>
<evidence type="ECO:0000256" key="3">
    <source>
        <dbReference type="ARBA" id="ARBA00022448"/>
    </source>
</evidence>
<evidence type="ECO:0000256" key="13">
    <source>
        <dbReference type="ARBA" id="ARBA00052179"/>
    </source>
</evidence>
<dbReference type="FunFam" id="1.20.1740.10:FF:000015">
    <property type="entry name" value="B(0,+)-type amino acid transporter 1"/>
    <property type="match status" value="1"/>
</dbReference>
<dbReference type="PIRSF" id="PIRSF006060">
    <property type="entry name" value="AA_transporter"/>
    <property type="match status" value="1"/>
</dbReference>
<protein>
    <recommendedName>
        <fullName evidence="15">b(0,+)-type amino acid transporter 1</fullName>
    </recommendedName>
    <alternativeName>
        <fullName evidence="16">Glycoprotein-associated amino acid transporter b0,+AT1</fullName>
    </alternativeName>
    <alternativeName>
        <fullName evidence="17">Solute carrier family 7 member 9</fullName>
    </alternativeName>
</protein>
<evidence type="ECO:0000256" key="20">
    <source>
        <dbReference type="SAM" id="Phobius"/>
    </source>
</evidence>
<evidence type="ECO:0000256" key="16">
    <source>
        <dbReference type="ARBA" id="ARBA00079910"/>
    </source>
</evidence>
<keyword evidence="6 20" id="KW-0812">Transmembrane</keyword>
<dbReference type="Pfam" id="PF13520">
    <property type="entry name" value="AA_permease_2"/>
    <property type="match status" value="1"/>
</dbReference>
<dbReference type="GO" id="GO:0016324">
    <property type="term" value="C:apical plasma membrane"/>
    <property type="evidence" value="ECO:0007669"/>
    <property type="project" value="UniProtKB-SubCell"/>
</dbReference>
<comment type="catalytic activity">
    <reaction evidence="18">
        <text>L-phenylalanine(out) + L-arginine(in) = L-phenylalanine(in) + L-arginine(out)</text>
        <dbReference type="Rhea" id="RHEA:71067"/>
        <dbReference type="ChEBI" id="CHEBI:32682"/>
        <dbReference type="ChEBI" id="CHEBI:58095"/>
    </reaction>
    <physiologicalReaction direction="left-to-right" evidence="18">
        <dbReference type="Rhea" id="RHEA:71068"/>
    </physiologicalReaction>
</comment>
<feature type="transmembrane region" description="Helical" evidence="20">
    <location>
        <begin position="153"/>
        <end position="171"/>
    </location>
</feature>
<keyword evidence="4" id="KW-1003">Cell membrane</keyword>
<reference evidence="21" key="1">
    <citation type="submission" date="2021-05" db="EMBL/GenBank/DDBJ databases">
        <authorList>
            <person name="Alioto T."/>
            <person name="Alioto T."/>
            <person name="Gomez Garrido J."/>
        </authorList>
    </citation>
    <scope>NUCLEOTIDE SEQUENCE</scope>
</reference>
<comment type="subcellular location">
    <subcellularLocation>
        <location evidence="1">Apical cell membrane</location>
        <topology evidence="1">Multi-pass membrane protein</topology>
    </subcellularLocation>
</comment>
<dbReference type="InterPro" id="IPR002293">
    <property type="entry name" value="AA/rel_permease1"/>
</dbReference>
<dbReference type="PANTHER" id="PTHR11785:SF514">
    <property type="entry name" value="B(0,+)-TYPE AMINO ACID TRANSPORTER 1-LIKE PROTEIN"/>
    <property type="match status" value="1"/>
</dbReference>
<evidence type="ECO:0000256" key="1">
    <source>
        <dbReference type="ARBA" id="ARBA00004424"/>
    </source>
</evidence>
<sequence>MTNSQSPAKGVKLQRELGLFSAINLIVSVMIGSGIFVSPSSALKYAGSVYASLCIWAACGFLSLLGALAYAELGTVVGKSGAEYAFYQAAFTPLHKFWGPLPSFINAWISVLFVRPAEVAVIILTFSEYFVTMIMNIYEYFASATIDAALKPHLIKLVALLALGVITFINFMSVKLYVKIQNLFSSLKVFASMVIVVGGLYYLFQGKTEHLEKGFEGSTLTPNNIVIAIFNGLWAYDGWSSVTVVAEEIKRPGVNIPRSILIGVPLVTGLYVFMNLSYMSVLSIDEMKGSAAVAVLFSEKVLGPFQFIVPLGVVLATFGCALSVQFGITRLCYAAGREGHMLQAFSFVHVKRLTPAPAVLLQGFLTCFCILAGNIYSLLEFASFLCWIFYGMAMAALILLRYTKPDVPRPYKVPLVIPIFVLILSIVLFITPIVYDPKPQFLNAIVFIGLGILVYIPFVYYKYRMPYLENITYLIQVLLKVVPPEETDQDSLGDTESRGTAASPSKHSMGKLTNGSAENSTLLQTQSNGGVTIVPASESVYHVVVKTPSPRF</sequence>
<feature type="transmembrane region" description="Helical" evidence="20">
    <location>
        <begin position="183"/>
        <end position="204"/>
    </location>
</feature>
<keyword evidence="8 20" id="KW-0472">Membrane</keyword>
<evidence type="ECO:0000256" key="15">
    <source>
        <dbReference type="ARBA" id="ARBA00074336"/>
    </source>
</evidence>
<name>A0A8D8TQX4_9HEMI</name>
<feature type="transmembrane region" description="Helical" evidence="20">
    <location>
        <begin position="49"/>
        <end position="71"/>
    </location>
</feature>
<feature type="transmembrane region" description="Helical" evidence="20">
    <location>
        <begin position="381"/>
        <end position="403"/>
    </location>
</feature>
<evidence type="ECO:0000256" key="2">
    <source>
        <dbReference type="ARBA" id="ARBA00009523"/>
    </source>
</evidence>
<accession>A0A8D8TQX4</accession>
<proteinExistence type="inferred from homology"/>
<evidence type="ECO:0000256" key="19">
    <source>
        <dbReference type="SAM" id="MobiDB-lite"/>
    </source>
</evidence>
<evidence type="ECO:0000256" key="10">
    <source>
        <dbReference type="ARBA" id="ARBA00051323"/>
    </source>
</evidence>
<evidence type="ECO:0000256" key="7">
    <source>
        <dbReference type="ARBA" id="ARBA00022989"/>
    </source>
</evidence>
<dbReference type="EMBL" id="HBUF01302986">
    <property type="protein sequence ID" value="CAG6691486.1"/>
    <property type="molecule type" value="Transcribed_RNA"/>
</dbReference>
<keyword evidence="5" id="KW-0597">Phosphoprotein</keyword>
<keyword evidence="9" id="KW-1015">Disulfide bond</keyword>
<evidence type="ECO:0000256" key="11">
    <source>
        <dbReference type="ARBA" id="ARBA00051814"/>
    </source>
</evidence>
<comment type="catalytic activity">
    <reaction evidence="13">
        <text>L-cysteine(out) + L-arginine(in) = L-cysteine(in) + L-arginine(out)</text>
        <dbReference type="Rhea" id="RHEA:71071"/>
        <dbReference type="ChEBI" id="CHEBI:32682"/>
        <dbReference type="ChEBI" id="CHEBI:35235"/>
    </reaction>
    <physiologicalReaction direction="left-to-right" evidence="13">
        <dbReference type="Rhea" id="RHEA:71072"/>
    </physiologicalReaction>
</comment>
<dbReference type="GO" id="GO:0015179">
    <property type="term" value="F:L-amino acid transmembrane transporter activity"/>
    <property type="evidence" value="ECO:0007669"/>
    <property type="project" value="TreeGrafter"/>
</dbReference>
<feature type="region of interest" description="Disordered" evidence="19">
    <location>
        <begin position="486"/>
        <end position="515"/>
    </location>
</feature>